<reference evidence="9 10" key="1">
    <citation type="submission" date="2017-10" db="EMBL/GenBank/DDBJ databases">
        <title>Comparative genomics in systemic dimorphic fungi from Ajellomycetaceae.</title>
        <authorList>
            <person name="Munoz J.F."/>
            <person name="Mcewen J.G."/>
            <person name="Clay O.K."/>
            <person name="Cuomo C.A."/>
        </authorList>
    </citation>
    <scope>NUCLEOTIDE SEQUENCE [LARGE SCALE GENOMIC DNA]</scope>
    <source>
        <strain evidence="9 10">UAMH7299</strain>
    </source>
</reference>
<comment type="subunit">
    <text evidence="7">Part of the multisubunit transport protein particle (TRAPP) complex.</text>
</comment>
<dbReference type="SMART" id="SM01399">
    <property type="entry name" value="Sybindin"/>
    <property type="match status" value="1"/>
</dbReference>
<evidence type="ECO:0000256" key="3">
    <source>
        <dbReference type="ARBA" id="ARBA00022824"/>
    </source>
</evidence>
<comment type="similarity">
    <text evidence="6">Belongs to the TRAPP small subunits family. TRAPPC4 subfamily.</text>
</comment>
<dbReference type="InterPro" id="IPR011012">
    <property type="entry name" value="Longin-like_dom_sf"/>
</dbReference>
<dbReference type="EMBL" id="PDNA01000091">
    <property type="protein sequence ID" value="PGH14661.1"/>
    <property type="molecule type" value="Genomic_DNA"/>
</dbReference>
<evidence type="ECO:0000256" key="2">
    <source>
        <dbReference type="ARBA" id="ARBA00022448"/>
    </source>
</evidence>
<proteinExistence type="inferred from homology"/>
<evidence type="ECO:0000256" key="6">
    <source>
        <dbReference type="ARBA" id="ARBA00038179"/>
    </source>
</evidence>
<gene>
    <name evidence="9" type="ORF">AJ80_05842</name>
</gene>
<dbReference type="STRING" id="1447883.A0A2B7Y0U8"/>
<dbReference type="AlphaFoldDB" id="A0A2B7Y0U8"/>
<dbReference type="PANTHER" id="PTHR23249">
    <property type="entry name" value="TRAFFICKING PROTEIN PARTICLE COMPLEX SUBUNIT"/>
    <property type="match status" value="1"/>
</dbReference>
<evidence type="ECO:0000256" key="8">
    <source>
        <dbReference type="SAM" id="MobiDB-lite"/>
    </source>
</evidence>
<dbReference type="GO" id="GO:0005783">
    <property type="term" value="C:endoplasmic reticulum"/>
    <property type="evidence" value="ECO:0007669"/>
    <property type="project" value="UniProtKB-SubCell"/>
</dbReference>
<evidence type="ECO:0000256" key="5">
    <source>
        <dbReference type="ARBA" id="ARBA00023034"/>
    </source>
</evidence>
<evidence type="ECO:0000313" key="9">
    <source>
        <dbReference type="EMBL" id="PGH14661.1"/>
    </source>
</evidence>
<dbReference type="PANTHER" id="PTHR23249:SF15">
    <property type="entry name" value="TRAFFICKING PROTEIN PARTICLE COMPLEX SUBUNIT 4"/>
    <property type="match status" value="1"/>
</dbReference>
<keyword evidence="2 7" id="KW-0813">Transport</keyword>
<keyword evidence="5 7" id="KW-0333">Golgi apparatus</keyword>
<organism evidence="9 10">
    <name type="scientific">Polytolypa hystricis (strain UAMH7299)</name>
    <dbReference type="NCBI Taxonomy" id="1447883"/>
    <lineage>
        <taxon>Eukaryota</taxon>
        <taxon>Fungi</taxon>
        <taxon>Dikarya</taxon>
        <taxon>Ascomycota</taxon>
        <taxon>Pezizomycotina</taxon>
        <taxon>Eurotiomycetes</taxon>
        <taxon>Eurotiomycetidae</taxon>
        <taxon>Onygenales</taxon>
        <taxon>Onygenales incertae sedis</taxon>
        <taxon>Polytolypa</taxon>
    </lineage>
</organism>
<accession>A0A2B7Y0U8</accession>
<dbReference type="GO" id="GO:0005794">
    <property type="term" value="C:Golgi apparatus"/>
    <property type="evidence" value="ECO:0007669"/>
    <property type="project" value="UniProtKB-SubCell"/>
</dbReference>
<dbReference type="GO" id="GO:0006888">
    <property type="term" value="P:endoplasmic reticulum to Golgi vesicle-mediated transport"/>
    <property type="evidence" value="ECO:0007669"/>
    <property type="project" value="UniProtKB-UniRule"/>
</dbReference>
<evidence type="ECO:0000256" key="7">
    <source>
        <dbReference type="RuleBase" id="RU366065"/>
    </source>
</evidence>
<dbReference type="SUPFAM" id="SSF64356">
    <property type="entry name" value="SNARE-like"/>
    <property type="match status" value="1"/>
</dbReference>
<keyword evidence="3 7" id="KW-0256">Endoplasmic reticulum</keyword>
<dbReference type="Proteomes" id="UP000224634">
    <property type="component" value="Unassembled WGS sequence"/>
</dbReference>
<comment type="subcellular location">
    <subcellularLocation>
        <location evidence="7">Endoplasmic reticulum</location>
    </subcellularLocation>
    <subcellularLocation>
        <location evidence="7">Golgi apparatus</location>
        <location evidence="7">cis-Golgi network</location>
    </subcellularLocation>
    <subcellularLocation>
        <location evidence="1">Golgi apparatus</location>
    </subcellularLocation>
</comment>
<evidence type="ECO:0000256" key="4">
    <source>
        <dbReference type="ARBA" id="ARBA00022892"/>
    </source>
</evidence>
<name>A0A2B7Y0U8_POLH7</name>
<dbReference type="InterPro" id="IPR007233">
    <property type="entry name" value="TRAPPC"/>
</dbReference>
<keyword evidence="4 7" id="KW-0931">ER-Golgi transport</keyword>
<dbReference type="GO" id="GO:0030008">
    <property type="term" value="C:TRAPP complex"/>
    <property type="evidence" value="ECO:0007669"/>
    <property type="project" value="UniProtKB-UniRule"/>
</dbReference>
<evidence type="ECO:0000256" key="1">
    <source>
        <dbReference type="ARBA" id="ARBA00004555"/>
    </source>
</evidence>
<dbReference type="Gene3D" id="3.30.450.70">
    <property type="match status" value="1"/>
</dbReference>
<comment type="caution">
    <text evidence="9">The sequence shown here is derived from an EMBL/GenBank/DDBJ whole genome shotgun (WGS) entry which is preliminary data.</text>
</comment>
<dbReference type="Pfam" id="PF04099">
    <property type="entry name" value="Sybindin"/>
    <property type="match status" value="1"/>
</dbReference>
<feature type="region of interest" description="Disordered" evidence="8">
    <location>
        <begin position="35"/>
        <end position="92"/>
    </location>
</feature>
<sequence>MRSRKQYIYDQKPLTRILFHPSSVHAITRSLTPRIPTLSTNLPPTSSTTSASASASLTNPSTSASLSSTTSTSTTTTAIPLSTSTSNTLPNPSLPLTGLEVLETEKFRLSCFQTITGIKFLLFTDPLMANVDVVMKKVYELYADYVMKNPFYQLEMPVRCEAFDRNLGSWLKGRA</sequence>
<evidence type="ECO:0000313" key="10">
    <source>
        <dbReference type="Proteomes" id="UP000224634"/>
    </source>
</evidence>
<keyword evidence="10" id="KW-1185">Reference proteome</keyword>
<dbReference type="OrthoDB" id="246406at2759"/>
<protein>
    <recommendedName>
        <fullName evidence="7">Trafficking protein particle complex subunit</fullName>
    </recommendedName>
</protein>